<reference evidence="2" key="1">
    <citation type="submission" date="2017-08" db="EMBL/GenBank/DDBJ databases">
        <title>Direct submision.</title>
        <authorList>
            <person name="Kim S.-J."/>
            <person name="Rhee S.-K."/>
        </authorList>
    </citation>
    <scope>NUCLEOTIDE SEQUENCE [LARGE SCALE GENOMIC DNA]</scope>
    <source>
        <strain evidence="2">GI5</strain>
    </source>
</reference>
<accession>A0A2K9LH42</accession>
<dbReference type="EMBL" id="CP022684">
    <property type="protein sequence ID" value="AUM11471.1"/>
    <property type="molecule type" value="Genomic_DNA"/>
</dbReference>
<gene>
    <name evidence="1" type="ORF">Kalk_03100</name>
</gene>
<evidence type="ECO:0000313" key="2">
    <source>
        <dbReference type="Proteomes" id="UP000235116"/>
    </source>
</evidence>
<organism evidence="1 2">
    <name type="scientific">Ketobacter alkanivorans</name>
    <dbReference type="NCBI Taxonomy" id="1917421"/>
    <lineage>
        <taxon>Bacteria</taxon>
        <taxon>Pseudomonadati</taxon>
        <taxon>Pseudomonadota</taxon>
        <taxon>Gammaproteobacteria</taxon>
        <taxon>Pseudomonadales</taxon>
        <taxon>Ketobacteraceae</taxon>
        <taxon>Ketobacter</taxon>
    </lineage>
</organism>
<dbReference type="OrthoDB" id="5612149at2"/>
<dbReference type="AlphaFoldDB" id="A0A2K9LH42"/>
<name>A0A2K9LH42_9GAMM</name>
<keyword evidence="2" id="KW-1185">Reference proteome</keyword>
<evidence type="ECO:0000313" key="1">
    <source>
        <dbReference type="EMBL" id="AUM11471.1"/>
    </source>
</evidence>
<dbReference type="Proteomes" id="UP000235116">
    <property type="component" value="Chromosome"/>
</dbReference>
<proteinExistence type="predicted"/>
<sequence>MSLGSQLSNPGSSSVKPDLDWSQIKETISMLCLAMAQIETTLTDSSKSVDELSSTFTGMAQDAKKVMTLCEHADSSDKWETQRSDIMTASEQMHQQMQRAIVAFQFYDRLSQKLHHVNESLTHLGDLISDASRLYNPGEWSRIQQEIRSNYTMECERIMFDHIMKGATIREALELYRHQFEQTESLQSDDSTDDDIELF</sequence>
<protein>
    <submittedName>
        <fullName evidence="1">Uncharacterized protein</fullName>
    </submittedName>
</protein>
<dbReference type="KEGG" id="kak:Kalk_03100"/>
<dbReference type="RefSeq" id="WP_101892811.1">
    <property type="nucleotide sequence ID" value="NZ_CP022684.1"/>
</dbReference>